<evidence type="ECO:0000313" key="1">
    <source>
        <dbReference type="EMBL" id="MDQ8195858.1"/>
    </source>
</evidence>
<dbReference type="RefSeq" id="WP_308986306.1">
    <property type="nucleotide sequence ID" value="NZ_JARXIC010000035.1"/>
</dbReference>
<sequence length="103" mass="11305">MKRTNAAIANWVIELRDGALQLQRAFPFAHEADLVSFMEYVGKFMKCPGMTVITSNTKHPKPSAIVRMEILPERALLKAAGDIATTCEHEYASILSSPVESAA</sequence>
<organism evidence="1 2">
    <name type="scientific">Thalassobacterium sedimentorum</name>
    <dbReference type="NCBI Taxonomy" id="3041258"/>
    <lineage>
        <taxon>Bacteria</taxon>
        <taxon>Pseudomonadati</taxon>
        <taxon>Verrucomicrobiota</taxon>
        <taxon>Opitutia</taxon>
        <taxon>Puniceicoccales</taxon>
        <taxon>Coraliomargaritaceae</taxon>
        <taxon>Thalassobacterium</taxon>
    </lineage>
</organism>
<protein>
    <recommendedName>
        <fullName evidence="3">DUF5655 domain-containing protein</fullName>
    </recommendedName>
</protein>
<dbReference type="Proteomes" id="UP001243717">
    <property type="component" value="Unassembled WGS sequence"/>
</dbReference>
<gene>
    <name evidence="1" type="ORF">QEH59_15600</name>
</gene>
<keyword evidence="2" id="KW-1185">Reference proteome</keyword>
<comment type="caution">
    <text evidence="1">The sequence shown here is derived from an EMBL/GenBank/DDBJ whole genome shotgun (WGS) entry which is preliminary data.</text>
</comment>
<name>A0ABU1ANT1_9BACT</name>
<evidence type="ECO:0000313" key="2">
    <source>
        <dbReference type="Proteomes" id="UP001243717"/>
    </source>
</evidence>
<dbReference type="EMBL" id="JARXIC010000035">
    <property type="protein sequence ID" value="MDQ8195858.1"/>
    <property type="molecule type" value="Genomic_DNA"/>
</dbReference>
<proteinExistence type="predicted"/>
<accession>A0ABU1ANT1</accession>
<evidence type="ECO:0008006" key="3">
    <source>
        <dbReference type="Google" id="ProtNLM"/>
    </source>
</evidence>
<reference evidence="1 2" key="1">
    <citation type="submission" date="2023-04" db="EMBL/GenBank/DDBJ databases">
        <title>A novel bacteria isolated from coastal sediment.</title>
        <authorList>
            <person name="Liu X.-J."/>
            <person name="Du Z.-J."/>
        </authorList>
    </citation>
    <scope>NUCLEOTIDE SEQUENCE [LARGE SCALE GENOMIC DNA]</scope>
    <source>
        <strain evidence="1 2">SDUM461004</strain>
    </source>
</reference>